<reference evidence="1 2" key="1">
    <citation type="journal article" date="2022" name="G3 (Bethesda)">
        <title>Enemy or ally: a genomic approach to elucidate the lifestyle of Phyllosticta citrichinaensis.</title>
        <authorList>
            <person name="Buijs V.A."/>
            <person name="Groenewald J.Z."/>
            <person name="Haridas S."/>
            <person name="LaButti K.M."/>
            <person name="Lipzen A."/>
            <person name="Martin F.M."/>
            <person name="Barry K."/>
            <person name="Grigoriev I.V."/>
            <person name="Crous P.W."/>
            <person name="Seidl M.F."/>
        </authorList>
    </citation>
    <scope>NUCLEOTIDE SEQUENCE [LARGE SCALE GENOMIC DNA]</scope>
    <source>
        <strain evidence="1 2">CBS 129764</strain>
    </source>
</reference>
<accession>A0ABR1XR52</accession>
<evidence type="ECO:0000313" key="2">
    <source>
        <dbReference type="Proteomes" id="UP001456524"/>
    </source>
</evidence>
<keyword evidence="2" id="KW-1185">Reference proteome</keyword>
<dbReference type="Proteomes" id="UP001456524">
    <property type="component" value="Unassembled WGS sequence"/>
</dbReference>
<evidence type="ECO:0000313" key="1">
    <source>
        <dbReference type="EMBL" id="KAK8164117.1"/>
    </source>
</evidence>
<comment type="caution">
    <text evidence="1">The sequence shown here is derived from an EMBL/GenBank/DDBJ whole genome shotgun (WGS) entry which is preliminary data.</text>
</comment>
<proteinExistence type="predicted"/>
<protein>
    <submittedName>
        <fullName evidence="1">Uncharacterized protein</fullName>
    </submittedName>
</protein>
<name>A0ABR1XR52_9PEZI</name>
<gene>
    <name evidence="1" type="ORF">IWX90DRAFT_487408</name>
</gene>
<organism evidence="1 2">
    <name type="scientific">Phyllosticta citrichinensis</name>
    <dbReference type="NCBI Taxonomy" id="1130410"/>
    <lineage>
        <taxon>Eukaryota</taxon>
        <taxon>Fungi</taxon>
        <taxon>Dikarya</taxon>
        <taxon>Ascomycota</taxon>
        <taxon>Pezizomycotina</taxon>
        <taxon>Dothideomycetes</taxon>
        <taxon>Dothideomycetes incertae sedis</taxon>
        <taxon>Botryosphaeriales</taxon>
        <taxon>Phyllostictaceae</taxon>
        <taxon>Phyllosticta</taxon>
    </lineage>
</organism>
<sequence>MKWATKTTLDRLAAPPNRDAITPVDAARAFWYRAMAMVMLEGNIIMEETDRMFAISLLDNVNKQDVANELVALAEDLEDKDPEIVKDDEMEINGPISYPSRRARRFADGSFAPTDIPGYNIRTWERPCPPSPQPRHQVTDGGMQFLFSRINPMKGAPERFPGTILACRRSFGRRLDNATKSYTLILPDGLPKKYRMSVSAPHVLDKLRAVPLG</sequence>
<dbReference type="EMBL" id="JBBWUH010000006">
    <property type="protein sequence ID" value="KAK8164117.1"/>
    <property type="molecule type" value="Genomic_DNA"/>
</dbReference>